<evidence type="ECO:0000313" key="9">
    <source>
        <dbReference type="EMBL" id="SFR91656.1"/>
    </source>
</evidence>
<dbReference type="InterPro" id="IPR050131">
    <property type="entry name" value="Peptidase_S8_subtilisin-like"/>
</dbReference>
<dbReference type="GO" id="GO:0004252">
    <property type="term" value="F:serine-type endopeptidase activity"/>
    <property type="evidence" value="ECO:0007669"/>
    <property type="project" value="UniProtKB-UniRule"/>
</dbReference>
<feature type="active site" description="Charge relay system" evidence="6">
    <location>
        <position position="106"/>
    </location>
</feature>
<dbReference type="SUPFAM" id="SSF52743">
    <property type="entry name" value="Subtilisin-like"/>
    <property type="match status" value="1"/>
</dbReference>
<name>A0A1I6KKD1_9EURY</name>
<accession>A0A1I6KKD1</accession>
<evidence type="ECO:0000256" key="4">
    <source>
        <dbReference type="ARBA" id="ARBA00022825"/>
    </source>
</evidence>
<dbReference type="InterPro" id="IPR015500">
    <property type="entry name" value="Peptidase_S8_subtilisin-rel"/>
</dbReference>
<dbReference type="Pfam" id="PF00082">
    <property type="entry name" value="Peptidase_S8"/>
    <property type="match status" value="2"/>
</dbReference>
<keyword evidence="3 6" id="KW-0378">Hydrolase</keyword>
<dbReference type="PROSITE" id="PS51257">
    <property type="entry name" value="PROKAR_LIPOPROTEIN"/>
    <property type="match status" value="1"/>
</dbReference>
<gene>
    <name evidence="9" type="ORF">SAMN05216559_0951</name>
</gene>
<keyword evidence="4 6" id="KW-0720">Serine protease</keyword>
<feature type="region of interest" description="Disordered" evidence="7">
    <location>
        <begin position="327"/>
        <end position="347"/>
    </location>
</feature>
<feature type="active site" description="Charge relay system" evidence="5 6">
    <location>
        <position position="369"/>
    </location>
</feature>
<evidence type="ECO:0000256" key="2">
    <source>
        <dbReference type="ARBA" id="ARBA00022670"/>
    </source>
</evidence>
<proteinExistence type="inferred from homology"/>
<dbReference type="AlphaFoldDB" id="A0A1I6KKD1"/>
<feature type="domain" description="Peptidase S8/S53" evidence="8">
    <location>
        <begin position="62"/>
        <end position="190"/>
    </location>
</feature>
<dbReference type="PANTHER" id="PTHR43806">
    <property type="entry name" value="PEPTIDASE S8"/>
    <property type="match status" value="1"/>
</dbReference>
<dbReference type="OrthoDB" id="341609at2157"/>
<organism evidence="9 10">
    <name type="scientific">Halomicrobium zhouii</name>
    <dbReference type="NCBI Taxonomy" id="767519"/>
    <lineage>
        <taxon>Archaea</taxon>
        <taxon>Methanobacteriati</taxon>
        <taxon>Methanobacteriota</taxon>
        <taxon>Stenosarchaea group</taxon>
        <taxon>Halobacteria</taxon>
        <taxon>Halobacteriales</taxon>
        <taxon>Haloarculaceae</taxon>
        <taxon>Halomicrobium</taxon>
    </lineage>
</organism>
<evidence type="ECO:0000259" key="8">
    <source>
        <dbReference type="Pfam" id="PF00082"/>
    </source>
</evidence>
<evidence type="ECO:0000256" key="5">
    <source>
        <dbReference type="PIRSR" id="PIRSR615500-1"/>
    </source>
</evidence>
<evidence type="ECO:0000256" key="3">
    <source>
        <dbReference type="ARBA" id="ARBA00022801"/>
    </source>
</evidence>
<dbReference type="Gene3D" id="2.60.120.380">
    <property type="match status" value="1"/>
</dbReference>
<dbReference type="InterPro" id="IPR036852">
    <property type="entry name" value="Peptidase_S8/S53_dom_sf"/>
</dbReference>
<dbReference type="Gene3D" id="3.40.50.200">
    <property type="entry name" value="Peptidase S8/S53 domain"/>
    <property type="match status" value="2"/>
</dbReference>
<feature type="domain" description="Peptidase S8/S53" evidence="8">
    <location>
        <begin position="308"/>
        <end position="417"/>
    </location>
</feature>
<evidence type="ECO:0000313" key="10">
    <source>
        <dbReference type="Proteomes" id="UP000199062"/>
    </source>
</evidence>
<evidence type="ECO:0000256" key="6">
    <source>
        <dbReference type="PROSITE-ProRule" id="PRU01240"/>
    </source>
</evidence>
<feature type="active site" description="Charge relay system" evidence="5 6">
    <location>
        <position position="71"/>
    </location>
</feature>
<dbReference type="PANTHER" id="PTHR43806:SF11">
    <property type="entry name" value="CEREVISIN-RELATED"/>
    <property type="match status" value="1"/>
</dbReference>
<dbReference type="PROSITE" id="PS51892">
    <property type="entry name" value="SUBTILASE"/>
    <property type="match status" value="1"/>
</dbReference>
<keyword evidence="2 6" id="KW-0645">Protease</keyword>
<sequence>MSPGIDRSLAGVAVAVLALTACIGGLAVTAPTAETDVVARPAGQAADPVAGVEAIHDAGVTGENVTVGVVDVTGFDPDHPALRSQVAATRAFAPQETVRNGGRHGHGTAAASLVTTVAPDADLYLASFDTAAQYESAIDWLRSADVDVVVVPVSFYGTPGDGSARVAQVTARAAGDDTVVVAPAGNLAQGHWTGRYDDVADGKLRFEGGTRNYLRGNDSRDLTVWLSWDRERADEDYTAELYRTNGSTANLVARSRPYEADHVPNERISARLAGGTYFLVVRGPENATGTGLRLSSPTHALQYRTERGSIVAPATAESVLTVGASEYATGSPEPFSSRGPTADGRRGVDVVAPDGFRAASRPDGFVGSSAAAPYVAGVAALVLDANPHLDRAEVERLIEGSAIDVGEPGPDPVAGHGRVDAASTVERARNETA</sequence>
<dbReference type="RefSeq" id="WP_089814356.1">
    <property type="nucleotide sequence ID" value="NZ_FOZK01000001.1"/>
</dbReference>
<feature type="region of interest" description="Disordered" evidence="7">
    <location>
        <begin position="401"/>
        <end position="433"/>
    </location>
</feature>
<dbReference type="PRINTS" id="PR00723">
    <property type="entry name" value="SUBTILISIN"/>
</dbReference>
<dbReference type="STRING" id="767519.SAMN05216559_0951"/>
<dbReference type="EMBL" id="FOZK01000001">
    <property type="protein sequence ID" value="SFR91656.1"/>
    <property type="molecule type" value="Genomic_DNA"/>
</dbReference>
<dbReference type="GO" id="GO:0006508">
    <property type="term" value="P:proteolysis"/>
    <property type="evidence" value="ECO:0007669"/>
    <property type="project" value="UniProtKB-KW"/>
</dbReference>
<dbReference type="InterPro" id="IPR000209">
    <property type="entry name" value="Peptidase_S8/S53_dom"/>
</dbReference>
<evidence type="ECO:0000256" key="1">
    <source>
        <dbReference type="ARBA" id="ARBA00011073"/>
    </source>
</evidence>
<keyword evidence="10" id="KW-1185">Reference proteome</keyword>
<comment type="similarity">
    <text evidence="1 6">Belongs to the peptidase S8 family.</text>
</comment>
<protein>
    <submittedName>
        <fullName evidence="9">Subtilase family protein</fullName>
    </submittedName>
</protein>
<reference evidence="9 10" key="1">
    <citation type="submission" date="2016-10" db="EMBL/GenBank/DDBJ databases">
        <authorList>
            <person name="de Groot N.N."/>
        </authorList>
    </citation>
    <scope>NUCLEOTIDE SEQUENCE [LARGE SCALE GENOMIC DNA]</scope>
    <source>
        <strain evidence="9 10">CGMCC 1.10457</strain>
    </source>
</reference>
<feature type="active site" description="Charge relay system" evidence="5">
    <location>
        <position position="104"/>
    </location>
</feature>
<evidence type="ECO:0000256" key="7">
    <source>
        <dbReference type="SAM" id="MobiDB-lite"/>
    </source>
</evidence>
<dbReference type="Proteomes" id="UP000199062">
    <property type="component" value="Unassembled WGS sequence"/>
</dbReference>